<organism evidence="3 4">
    <name type="scientific">Plantibacter flavus</name>
    <dbReference type="NCBI Taxonomy" id="150123"/>
    <lineage>
        <taxon>Bacteria</taxon>
        <taxon>Bacillati</taxon>
        <taxon>Actinomycetota</taxon>
        <taxon>Actinomycetes</taxon>
        <taxon>Micrococcales</taxon>
        <taxon>Microbacteriaceae</taxon>
        <taxon>Plantibacter</taxon>
    </lineage>
</organism>
<feature type="signal peptide" evidence="1">
    <location>
        <begin position="1"/>
        <end position="24"/>
    </location>
</feature>
<dbReference type="PIRSF" id="PIRSF002741">
    <property type="entry name" value="MppA"/>
    <property type="match status" value="1"/>
</dbReference>
<dbReference type="Pfam" id="PF00496">
    <property type="entry name" value="SBP_bac_5"/>
    <property type="match status" value="1"/>
</dbReference>
<accession>A0A3N2C087</accession>
<protein>
    <submittedName>
        <fullName evidence="3">Peptide/nickel transport system substrate-binding protein</fullName>
    </submittedName>
</protein>
<dbReference type="AlphaFoldDB" id="A0A3N2C087"/>
<dbReference type="GO" id="GO:1904680">
    <property type="term" value="F:peptide transmembrane transporter activity"/>
    <property type="evidence" value="ECO:0007669"/>
    <property type="project" value="TreeGrafter"/>
</dbReference>
<evidence type="ECO:0000313" key="3">
    <source>
        <dbReference type="EMBL" id="ROR80870.1"/>
    </source>
</evidence>
<evidence type="ECO:0000313" key="4">
    <source>
        <dbReference type="Proteomes" id="UP000266915"/>
    </source>
</evidence>
<proteinExistence type="predicted"/>
<keyword evidence="1" id="KW-0732">Signal</keyword>
<dbReference type="EMBL" id="RKHL01000001">
    <property type="protein sequence ID" value="ROR80870.1"/>
    <property type="molecule type" value="Genomic_DNA"/>
</dbReference>
<evidence type="ECO:0000256" key="1">
    <source>
        <dbReference type="SAM" id="SignalP"/>
    </source>
</evidence>
<dbReference type="RefSeq" id="WP_079705216.1">
    <property type="nucleotide sequence ID" value="NZ_FXAP01000001.1"/>
</dbReference>
<dbReference type="InterPro" id="IPR039424">
    <property type="entry name" value="SBP_5"/>
</dbReference>
<dbReference type="InterPro" id="IPR000914">
    <property type="entry name" value="SBP_5_dom"/>
</dbReference>
<dbReference type="Gene3D" id="3.40.190.10">
    <property type="entry name" value="Periplasmic binding protein-like II"/>
    <property type="match status" value="1"/>
</dbReference>
<dbReference type="GO" id="GO:0042597">
    <property type="term" value="C:periplasmic space"/>
    <property type="evidence" value="ECO:0007669"/>
    <property type="project" value="UniProtKB-ARBA"/>
</dbReference>
<dbReference type="PANTHER" id="PTHR30290:SF83">
    <property type="entry name" value="ABC TRANSPORTER SUBSTRATE-BINDING PROTEIN"/>
    <property type="match status" value="1"/>
</dbReference>
<dbReference type="InterPro" id="IPR030678">
    <property type="entry name" value="Peptide/Ni-bd"/>
</dbReference>
<evidence type="ECO:0000259" key="2">
    <source>
        <dbReference type="Pfam" id="PF00496"/>
    </source>
</evidence>
<dbReference type="GO" id="GO:0015833">
    <property type="term" value="P:peptide transport"/>
    <property type="evidence" value="ECO:0007669"/>
    <property type="project" value="TreeGrafter"/>
</dbReference>
<sequence length="564" mass="59672">MKQRFSIPALAAAAVLLLAGCTSAGSGSGGDGPSSTPVKGGTVDVLLNADFSHLDPVQGFDGGVNNFYRLIYRTLTTQSTGEGAKGTEMVPDLATDLGTVSDDGLQWTFTLKDDLKFEDGTPITSKDVKFGVERSFDPAIAVGSPYARLTIAGTDSYEGPYITGDLPSIQTPDDQTIVFTLKEPFADFASVVGQNSFTPFPADTERVTTTSLDKMPIASGPYKVDSYERGSQLKLVRNDSWDPKTDDVRKAYPDGFDFTFGLDASTIDERMIAGQGDDANAIAGSVQAASISRIQTPALKARTIAGLQGCTTYMGLNTTKPNMDNPLVRQAIAYAIDRESVKDASGGSQLADIATTMLPPTVAGHTEFDLYPSKDNAGDPEKAKELLAEAGLPDGFSFTLDIRSQPKMQAQAEAVQQALAKAGITVNFNLIDTSTYYEVIGTTSQQNDAAITGWCPDWASGSTFLPPLFDGSQIFPKGNSNIAQLNDPAVNERIAEIRAMTDTDEANAAWGALDEQIQKLVPTVPLLFEKTVMVVGANVAGAYSHAGYSGGIDYVSVGLSSAGK</sequence>
<feature type="domain" description="Solute-binding protein family 5" evidence="2">
    <location>
        <begin position="88"/>
        <end position="473"/>
    </location>
</feature>
<dbReference type="GO" id="GO:0043190">
    <property type="term" value="C:ATP-binding cassette (ABC) transporter complex"/>
    <property type="evidence" value="ECO:0007669"/>
    <property type="project" value="InterPro"/>
</dbReference>
<name>A0A3N2C087_9MICO</name>
<dbReference type="PANTHER" id="PTHR30290">
    <property type="entry name" value="PERIPLASMIC BINDING COMPONENT OF ABC TRANSPORTER"/>
    <property type="match status" value="1"/>
</dbReference>
<keyword evidence="4" id="KW-1185">Reference proteome</keyword>
<dbReference type="Gene3D" id="3.10.105.10">
    <property type="entry name" value="Dipeptide-binding Protein, Domain 3"/>
    <property type="match status" value="1"/>
</dbReference>
<dbReference type="Proteomes" id="UP000266915">
    <property type="component" value="Unassembled WGS sequence"/>
</dbReference>
<dbReference type="PROSITE" id="PS51257">
    <property type="entry name" value="PROKAR_LIPOPROTEIN"/>
    <property type="match status" value="1"/>
</dbReference>
<dbReference type="CDD" id="cd08506">
    <property type="entry name" value="PBP2_clavulanate_OppA2"/>
    <property type="match status" value="1"/>
</dbReference>
<dbReference type="SUPFAM" id="SSF53850">
    <property type="entry name" value="Periplasmic binding protein-like II"/>
    <property type="match status" value="1"/>
</dbReference>
<gene>
    <name evidence="3" type="ORF">EDD42_0917</name>
</gene>
<reference evidence="3 4" key="1">
    <citation type="submission" date="2018-11" db="EMBL/GenBank/DDBJ databases">
        <title>Sequencing the genomes of 1000 actinobacteria strains.</title>
        <authorList>
            <person name="Klenk H.-P."/>
        </authorList>
    </citation>
    <scope>NUCLEOTIDE SEQUENCE [LARGE SCALE GENOMIC DNA]</scope>
    <source>
        <strain evidence="3 4">DSM 14012</strain>
    </source>
</reference>
<feature type="chain" id="PRO_5041076526" evidence="1">
    <location>
        <begin position="25"/>
        <end position="564"/>
    </location>
</feature>
<comment type="caution">
    <text evidence="3">The sequence shown here is derived from an EMBL/GenBank/DDBJ whole genome shotgun (WGS) entry which is preliminary data.</text>
</comment>